<dbReference type="SUPFAM" id="SSF48264">
    <property type="entry name" value="Cytochrome P450"/>
    <property type="match status" value="1"/>
</dbReference>
<proteinExistence type="inferred from homology"/>
<dbReference type="InterPro" id="IPR001128">
    <property type="entry name" value="Cyt_P450"/>
</dbReference>
<dbReference type="InterPro" id="IPR002401">
    <property type="entry name" value="Cyt_P450_E_grp-I"/>
</dbReference>
<dbReference type="STRING" id="945553.A0A0D2N1L2"/>
<evidence type="ECO:0000256" key="5">
    <source>
        <dbReference type="ARBA" id="ARBA00022723"/>
    </source>
</evidence>
<feature type="binding site" description="axial binding residue" evidence="9">
    <location>
        <position position="447"/>
    </location>
    <ligand>
        <name>heme</name>
        <dbReference type="ChEBI" id="CHEBI:30413"/>
    </ligand>
    <ligandPart>
        <name>Fe</name>
        <dbReference type="ChEBI" id="CHEBI:18248"/>
    </ligandPart>
</feature>
<keyword evidence="12" id="KW-1185">Reference proteome</keyword>
<gene>
    <name evidence="11" type="ORF">HYPSUDRAFT_220955</name>
</gene>
<comment type="cofactor">
    <cofactor evidence="1 9">
        <name>heme</name>
        <dbReference type="ChEBI" id="CHEBI:30413"/>
    </cofactor>
</comment>
<comment type="similarity">
    <text evidence="3 10">Belongs to the cytochrome P450 family.</text>
</comment>
<dbReference type="GO" id="GO:0005506">
    <property type="term" value="F:iron ion binding"/>
    <property type="evidence" value="ECO:0007669"/>
    <property type="project" value="InterPro"/>
</dbReference>
<dbReference type="InterPro" id="IPR050364">
    <property type="entry name" value="Cytochrome_P450_fung"/>
</dbReference>
<evidence type="ECO:0000313" key="12">
    <source>
        <dbReference type="Proteomes" id="UP000054270"/>
    </source>
</evidence>
<comment type="pathway">
    <text evidence="2">Secondary metabolite biosynthesis.</text>
</comment>
<dbReference type="PRINTS" id="PR00385">
    <property type="entry name" value="P450"/>
</dbReference>
<organism evidence="11 12">
    <name type="scientific">Hypholoma sublateritium (strain FD-334 SS-4)</name>
    <dbReference type="NCBI Taxonomy" id="945553"/>
    <lineage>
        <taxon>Eukaryota</taxon>
        <taxon>Fungi</taxon>
        <taxon>Dikarya</taxon>
        <taxon>Basidiomycota</taxon>
        <taxon>Agaricomycotina</taxon>
        <taxon>Agaricomycetes</taxon>
        <taxon>Agaricomycetidae</taxon>
        <taxon>Agaricales</taxon>
        <taxon>Agaricineae</taxon>
        <taxon>Strophariaceae</taxon>
        <taxon>Hypholoma</taxon>
    </lineage>
</organism>
<keyword evidence="8 10" id="KW-0503">Monooxygenase</keyword>
<dbReference type="PANTHER" id="PTHR46300">
    <property type="entry name" value="P450, PUTATIVE (EUROFUNG)-RELATED-RELATED"/>
    <property type="match status" value="1"/>
</dbReference>
<dbReference type="InterPro" id="IPR036396">
    <property type="entry name" value="Cyt_P450_sf"/>
</dbReference>
<evidence type="ECO:0000256" key="8">
    <source>
        <dbReference type="ARBA" id="ARBA00023033"/>
    </source>
</evidence>
<dbReference type="GO" id="GO:0016705">
    <property type="term" value="F:oxidoreductase activity, acting on paired donors, with incorporation or reduction of molecular oxygen"/>
    <property type="evidence" value="ECO:0007669"/>
    <property type="project" value="InterPro"/>
</dbReference>
<evidence type="ECO:0000256" key="1">
    <source>
        <dbReference type="ARBA" id="ARBA00001971"/>
    </source>
</evidence>
<evidence type="ECO:0000256" key="7">
    <source>
        <dbReference type="ARBA" id="ARBA00023004"/>
    </source>
</evidence>
<dbReference type="Proteomes" id="UP000054270">
    <property type="component" value="Unassembled WGS sequence"/>
</dbReference>
<evidence type="ECO:0000256" key="9">
    <source>
        <dbReference type="PIRSR" id="PIRSR602401-1"/>
    </source>
</evidence>
<evidence type="ECO:0000256" key="4">
    <source>
        <dbReference type="ARBA" id="ARBA00022617"/>
    </source>
</evidence>
<dbReference type="GO" id="GO:0004497">
    <property type="term" value="F:monooxygenase activity"/>
    <property type="evidence" value="ECO:0007669"/>
    <property type="project" value="UniProtKB-KW"/>
</dbReference>
<dbReference type="EMBL" id="KN817788">
    <property type="protein sequence ID" value="KJA13094.1"/>
    <property type="molecule type" value="Genomic_DNA"/>
</dbReference>
<keyword evidence="6 10" id="KW-0560">Oxidoreductase</keyword>
<dbReference type="Pfam" id="PF00067">
    <property type="entry name" value="p450"/>
    <property type="match status" value="1"/>
</dbReference>
<sequence length="514" mass="58421">MAGVLWQYFSNEPLLLAYLLLTALLIFHASHSAGWLSMRKNKRNLPPGPAPRFLVGNWFDFPRRDDASQYMEWEKKYHSKILHTSCLGQHFLVLNSLEDAEVLLEKRADLYSDRPDMPMIDKMGWSNNMTFMRHRSEEWRKHRRFAQQNFRQDAVSAYHEIQTRHAHAMLKGLLDTPECFEDHNKAFSIGVSMSIMYGNNVKTDDSYSRATSDAAYMAHNLMLPTFTLLNFFPALSYIPAWFPMAVAQRMVRDTKRLTGMLVATPIEVVKNKIKTGDVDPCIVSRSLEADGSKENEDIISGVSFTVYTGASDTTISATSTFFYLMATHPEIQAKAQAEIDHAVGVDRLPGFEDRQSLPYIDAIYREVLRWRPPDPMGIAHRAEKDDTYKGYFIPEGTVVSANIWAMVRDETLYPEANVFRPDRFIGADGQLIDDDRVLAFGFGRRICVGKHVASASLYILFVSILATFNITKAKDADGKDIEVNDEYSDTGVVAHKKPFKCSIVPRSRISRTLI</sequence>
<name>A0A0D2N1L2_HYPSF</name>
<keyword evidence="5 9" id="KW-0479">Metal-binding</keyword>
<dbReference type="GO" id="GO:0020037">
    <property type="term" value="F:heme binding"/>
    <property type="evidence" value="ECO:0007669"/>
    <property type="project" value="InterPro"/>
</dbReference>
<evidence type="ECO:0000256" key="2">
    <source>
        <dbReference type="ARBA" id="ARBA00005179"/>
    </source>
</evidence>
<dbReference type="PROSITE" id="PS00086">
    <property type="entry name" value="CYTOCHROME_P450"/>
    <property type="match status" value="1"/>
</dbReference>
<keyword evidence="4 9" id="KW-0349">Heme</keyword>
<evidence type="ECO:0000313" key="11">
    <source>
        <dbReference type="EMBL" id="KJA13094.1"/>
    </source>
</evidence>
<dbReference type="PANTHER" id="PTHR46300:SF5">
    <property type="entry name" value="CYTOCHROME P450"/>
    <property type="match status" value="1"/>
</dbReference>
<dbReference type="CDD" id="cd11065">
    <property type="entry name" value="CYP64-like"/>
    <property type="match status" value="1"/>
</dbReference>
<accession>A0A0D2N1L2</accession>
<reference evidence="12" key="1">
    <citation type="submission" date="2014-04" db="EMBL/GenBank/DDBJ databases">
        <title>Evolutionary Origins and Diversification of the Mycorrhizal Mutualists.</title>
        <authorList>
            <consortium name="DOE Joint Genome Institute"/>
            <consortium name="Mycorrhizal Genomics Consortium"/>
            <person name="Kohler A."/>
            <person name="Kuo A."/>
            <person name="Nagy L.G."/>
            <person name="Floudas D."/>
            <person name="Copeland A."/>
            <person name="Barry K.W."/>
            <person name="Cichocki N."/>
            <person name="Veneault-Fourrey C."/>
            <person name="LaButti K."/>
            <person name="Lindquist E.A."/>
            <person name="Lipzen A."/>
            <person name="Lundell T."/>
            <person name="Morin E."/>
            <person name="Murat C."/>
            <person name="Riley R."/>
            <person name="Ohm R."/>
            <person name="Sun H."/>
            <person name="Tunlid A."/>
            <person name="Henrissat B."/>
            <person name="Grigoriev I.V."/>
            <person name="Hibbett D.S."/>
            <person name="Martin F."/>
        </authorList>
    </citation>
    <scope>NUCLEOTIDE SEQUENCE [LARGE SCALE GENOMIC DNA]</scope>
    <source>
        <strain evidence="12">FD-334 SS-4</strain>
    </source>
</reference>
<evidence type="ECO:0008006" key="13">
    <source>
        <dbReference type="Google" id="ProtNLM"/>
    </source>
</evidence>
<protein>
    <recommendedName>
        <fullName evidence="13">Cytochrome P450</fullName>
    </recommendedName>
</protein>
<dbReference type="AlphaFoldDB" id="A0A0D2N1L2"/>
<keyword evidence="7 9" id="KW-0408">Iron</keyword>
<dbReference type="OrthoDB" id="2789670at2759"/>
<dbReference type="Gene3D" id="1.10.630.10">
    <property type="entry name" value="Cytochrome P450"/>
    <property type="match status" value="1"/>
</dbReference>
<evidence type="ECO:0000256" key="6">
    <source>
        <dbReference type="ARBA" id="ARBA00023002"/>
    </source>
</evidence>
<dbReference type="PRINTS" id="PR00463">
    <property type="entry name" value="EP450I"/>
</dbReference>
<dbReference type="OMA" id="ANIWAMV"/>
<dbReference type="InterPro" id="IPR017972">
    <property type="entry name" value="Cyt_P450_CS"/>
</dbReference>
<evidence type="ECO:0000256" key="3">
    <source>
        <dbReference type="ARBA" id="ARBA00010617"/>
    </source>
</evidence>
<evidence type="ECO:0000256" key="10">
    <source>
        <dbReference type="RuleBase" id="RU000461"/>
    </source>
</evidence>